<dbReference type="AlphaFoldDB" id="A0A7G2CFM1"/>
<keyword evidence="5" id="KW-1185">Reference proteome</keyword>
<evidence type="ECO:0000256" key="1">
    <source>
        <dbReference type="ARBA" id="ARBA00022614"/>
    </source>
</evidence>
<evidence type="ECO:0008006" key="6">
    <source>
        <dbReference type="Google" id="ProtNLM"/>
    </source>
</evidence>
<feature type="compositionally biased region" description="Low complexity" evidence="3">
    <location>
        <begin position="114"/>
        <end position="132"/>
    </location>
</feature>
<feature type="region of interest" description="Disordered" evidence="3">
    <location>
        <begin position="77"/>
        <end position="132"/>
    </location>
</feature>
<evidence type="ECO:0000313" key="4">
    <source>
        <dbReference type="EMBL" id="CAD2217817.1"/>
    </source>
</evidence>
<dbReference type="InterPro" id="IPR050836">
    <property type="entry name" value="SDS22/Internalin_LRR"/>
</dbReference>
<reference evidence="4 5" key="1">
    <citation type="submission" date="2020-08" db="EMBL/GenBank/DDBJ databases">
        <authorList>
            <person name="Newling K."/>
            <person name="Davey J."/>
            <person name="Forrester S."/>
        </authorList>
    </citation>
    <scope>NUCLEOTIDE SEQUENCE [LARGE SCALE GENOMIC DNA]</scope>
    <source>
        <strain evidence="5">Crithidia deanei Carvalho (ATCC PRA-265)</strain>
    </source>
</reference>
<evidence type="ECO:0000313" key="5">
    <source>
        <dbReference type="Proteomes" id="UP000515908"/>
    </source>
</evidence>
<dbReference type="Gene3D" id="3.80.10.10">
    <property type="entry name" value="Ribonuclease Inhibitor"/>
    <property type="match status" value="1"/>
</dbReference>
<dbReference type="InterPro" id="IPR032675">
    <property type="entry name" value="LRR_dom_sf"/>
</dbReference>
<protein>
    <recommendedName>
        <fullName evidence="6">Leucine Rich repeat</fullName>
    </recommendedName>
</protein>
<feature type="compositionally biased region" description="Polar residues" evidence="3">
    <location>
        <begin position="98"/>
        <end position="113"/>
    </location>
</feature>
<dbReference type="Proteomes" id="UP000515908">
    <property type="component" value="Chromosome 09"/>
</dbReference>
<dbReference type="VEuPathDB" id="TriTrypDB:ADEAN_000530000"/>
<organism evidence="4 5">
    <name type="scientific">Angomonas deanei</name>
    <dbReference type="NCBI Taxonomy" id="59799"/>
    <lineage>
        <taxon>Eukaryota</taxon>
        <taxon>Discoba</taxon>
        <taxon>Euglenozoa</taxon>
        <taxon>Kinetoplastea</taxon>
        <taxon>Metakinetoplastina</taxon>
        <taxon>Trypanosomatida</taxon>
        <taxon>Trypanosomatidae</taxon>
        <taxon>Strigomonadinae</taxon>
        <taxon>Angomonas</taxon>
    </lineage>
</organism>
<evidence type="ECO:0000256" key="2">
    <source>
        <dbReference type="ARBA" id="ARBA00022737"/>
    </source>
</evidence>
<accession>A0A7G2CFM1</accession>
<gene>
    <name evidence="4" type="ORF">ADEAN_000530000</name>
</gene>
<name>A0A7G2CFM1_9TRYP</name>
<feature type="compositionally biased region" description="Low complexity" evidence="3">
    <location>
        <begin position="428"/>
        <end position="438"/>
    </location>
</feature>
<keyword evidence="2" id="KW-0677">Repeat</keyword>
<evidence type="ECO:0000256" key="3">
    <source>
        <dbReference type="SAM" id="MobiDB-lite"/>
    </source>
</evidence>
<dbReference type="EMBL" id="LR877153">
    <property type="protein sequence ID" value="CAD2217817.1"/>
    <property type="molecule type" value="Genomic_DNA"/>
</dbReference>
<feature type="region of interest" description="Disordered" evidence="3">
    <location>
        <begin position="428"/>
        <end position="463"/>
    </location>
</feature>
<dbReference type="SUPFAM" id="SSF52058">
    <property type="entry name" value="L domain-like"/>
    <property type="match status" value="1"/>
</dbReference>
<keyword evidence="1" id="KW-0433">Leucine-rich repeat</keyword>
<proteinExistence type="predicted"/>
<dbReference type="PANTHER" id="PTHR46652:SF3">
    <property type="entry name" value="LEUCINE-RICH REPEAT-CONTAINING PROTEIN 9"/>
    <property type="match status" value="1"/>
</dbReference>
<dbReference type="PANTHER" id="PTHR46652">
    <property type="entry name" value="LEUCINE-RICH REPEAT AND IQ DOMAIN-CONTAINING PROTEIN 1-RELATED"/>
    <property type="match status" value="1"/>
</dbReference>
<feature type="region of interest" description="Disordered" evidence="3">
    <location>
        <begin position="24"/>
        <end position="49"/>
    </location>
</feature>
<sequence length="1084" mass="122274">MCRMSDWDSNQDDLSFRRTLLGSDDWNFKEPSSRSSSSNHTPVVPSRQADCTIPFTESHAADVAIPQLPIPRGALLRRRQISDPPPRESQARYLSVGSDVNSSRSFTARSHATSSGVSPRPSSQSPRRYFPSPRSVVEARALPPEDLQKVFNSYISARLKDGLNTASVEQHRQILQQVLEHQYYSFHKSQDSVSASTQGTDAPMTEKSLQLDMIANTRFSERMTEQTVKRRIIAARFNWSNVLRYMDRPPLTIQFAVSPRVRRLCEQQTWAALIDHAVLNSHRYIMEDVQRTKWYDGCGQTRDSNDRMDGQAKLYPTNGVAVARRLPRDRRSGDRELACQRQSLLLNTLFREGLYAYHDYATNKWLSPFYGFNGKDDYGSAARAHVLALPNRTFMADSEDFVQSPRPVSPLALSETRWHQLTSKRSSLSNSFSLDSNSPITSSFAPVENDAERRQGGSPMTHQMPDPEIAVSNAVRPPSHFNTGLYPYIICEDNSGKVHLFLEEDSPPPTSYLLQWLCRRHACRLQTVDERTRRANNFFKTVDGDEEGSVFSYAYVNVPEQREKELRPIALHLTDTQLPWLASQLQLSGFAEGGLALTDLFLALDIQRVLHSPQLLSSWLWMKNVFNAQRNLFSFSVTIRESTMDAQQSRHMSAFQARQMRPMSAVSSHVSREVALGLRPHPYTLFDQMNFFPFLEMLHLCNETPIEVLEDILGPHHLERYPDVEGEVASPLDDDGQEEEEEEEENCFYLRELYFVGERKIRTKNGYPSRHSDDASLMGFRVTSKRLPCIEVLWLDVLRLRRLTFGAGHTFLRELHIVSDNAFKSSMLSGVGRLPVLEVFHVEKLSIDTLGYLGECPKLRELLVHNCRFLPITTNSNPLQDVEKISTLEYLSLAYSSEVKTIENFAKCLSLKKIVLTRCNGISSASIRGFENLPHLEMLCLEFTRVSHFSIFSKSNALRVLRLDSCKRVLRTSIEGLEMNNSLEEISLSGTNVATISNLGAGCARVHTLDLSLCRYLDVEGLQGGPGTAQLVRAESFLHQRDGPSVPTGLFSAGGALRRGLLGAAARRAAGVGASAVAHPHRRG</sequence>